<dbReference type="InterPro" id="IPR050807">
    <property type="entry name" value="TransReg_Diox_bact_type"/>
</dbReference>
<dbReference type="RefSeq" id="WP_125696376.1">
    <property type="nucleotide sequence ID" value="NZ_JBHTOG010000015.1"/>
</dbReference>
<keyword evidence="4" id="KW-1185">Reference proteome</keyword>
<evidence type="ECO:0000313" key="3">
    <source>
        <dbReference type="EMBL" id="MFD1431811.1"/>
    </source>
</evidence>
<dbReference type="Gene3D" id="1.10.260.40">
    <property type="entry name" value="lambda repressor-like DNA-binding domains"/>
    <property type="match status" value="1"/>
</dbReference>
<dbReference type="InterPro" id="IPR010982">
    <property type="entry name" value="Lambda_DNA-bd_dom_sf"/>
</dbReference>
<dbReference type="Pfam" id="PF01381">
    <property type="entry name" value="HTH_3"/>
    <property type="match status" value="1"/>
</dbReference>
<evidence type="ECO:0000256" key="1">
    <source>
        <dbReference type="ARBA" id="ARBA00023125"/>
    </source>
</evidence>
<sequence>MFGKSEEGIDKKLARNIRRIRMERGMTQKDLADAMGSIEQSVSKFERAISAPSAKAIMQLCEALQVTPNDLYLNDADWRSWQSEKLEHQDHSVNGLVDHVEMVQKMFAEAELARKAGDEKLERATLDQIIQMYMWTNDHFREVAHLLDRRYVTDYLDKMEKETRDAMMNDANR</sequence>
<protein>
    <submittedName>
        <fullName evidence="3">Helix-turn-helix domain-containing protein</fullName>
    </submittedName>
</protein>
<comment type="caution">
    <text evidence="3">The sequence shown here is derived from an EMBL/GenBank/DDBJ whole genome shotgun (WGS) entry which is preliminary data.</text>
</comment>
<accession>A0ABW4CPH1</accession>
<keyword evidence="1" id="KW-0238">DNA-binding</keyword>
<dbReference type="EMBL" id="JBHTOG010000015">
    <property type="protein sequence ID" value="MFD1431811.1"/>
    <property type="molecule type" value="Genomic_DNA"/>
</dbReference>
<organism evidence="3 4">
    <name type="scientific">Lacticaseibacillus yichunensis</name>
    <dbReference type="NCBI Taxonomy" id="2486015"/>
    <lineage>
        <taxon>Bacteria</taxon>
        <taxon>Bacillati</taxon>
        <taxon>Bacillota</taxon>
        <taxon>Bacilli</taxon>
        <taxon>Lactobacillales</taxon>
        <taxon>Lactobacillaceae</taxon>
        <taxon>Lacticaseibacillus</taxon>
    </lineage>
</organism>
<dbReference type="InterPro" id="IPR001387">
    <property type="entry name" value="Cro/C1-type_HTH"/>
</dbReference>
<dbReference type="SMART" id="SM00530">
    <property type="entry name" value="HTH_XRE"/>
    <property type="match status" value="1"/>
</dbReference>
<dbReference type="PROSITE" id="PS50943">
    <property type="entry name" value="HTH_CROC1"/>
    <property type="match status" value="1"/>
</dbReference>
<feature type="domain" description="HTH cro/C1-type" evidence="2">
    <location>
        <begin position="17"/>
        <end position="71"/>
    </location>
</feature>
<evidence type="ECO:0000259" key="2">
    <source>
        <dbReference type="PROSITE" id="PS50943"/>
    </source>
</evidence>
<dbReference type="CDD" id="cd00093">
    <property type="entry name" value="HTH_XRE"/>
    <property type="match status" value="1"/>
</dbReference>
<dbReference type="PANTHER" id="PTHR46797:SF1">
    <property type="entry name" value="METHYLPHOSPHONATE SYNTHASE"/>
    <property type="match status" value="1"/>
</dbReference>
<gene>
    <name evidence="3" type="ORF">ACFQ47_03840</name>
</gene>
<dbReference type="Proteomes" id="UP001597192">
    <property type="component" value="Unassembled WGS sequence"/>
</dbReference>
<dbReference type="SUPFAM" id="SSF47413">
    <property type="entry name" value="lambda repressor-like DNA-binding domains"/>
    <property type="match status" value="1"/>
</dbReference>
<name>A0ABW4CPH1_9LACO</name>
<proteinExistence type="predicted"/>
<evidence type="ECO:0000313" key="4">
    <source>
        <dbReference type="Proteomes" id="UP001597192"/>
    </source>
</evidence>
<dbReference type="PANTHER" id="PTHR46797">
    <property type="entry name" value="HTH-TYPE TRANSCRIPTIONAL REGULATOR"/>
    <property type="match status" value="1"/>
</dbReference>
<reference evidence="4" key="1">
    <citation type="journal article" date="2019" name="Int. J. Syst. Evol. Microbiol.">
        <title>The Global Catalogue of Microorganisms (GCM) 10K type strain sequencing project: providing services to taxonomists for standard genome sequencing and annotation.</title>
        <authorList>
            <consortium name="The Broad Institute Genomics Platform"/>
            <consortium name="The Broad Institute Genome Sequencing Center for Infectious Disease"/>
            <person name="Wu L."/>
            <person name="Ma J."/>
        </authorList>
    </citation>
    <scope>NUCLEOTIDE SEQUENCE [LARGE SCALE GENOMIC DNA]</scope>
    <source>
        <strain evidence="4">CCM 8947</strain>
    </source>
</reference>